<dbReference type="CDD" id="cd00267">
    <property type="entry name" value="ABC_ATPase"/>
    <property type="match status" value="1"/>
</dbReference>
<dbReference type="PANTHER" id="PTHR43581">
    <property type="entry name" value="ATP/GTP PHOSPHATASE"/>
    <property type="match status" value="1"/>
</dbReference>
<comment type="caution">
    <text evidence="2">The sequence shown here is derived from an EMBL/GenBank/DDBJ whole genome shotgun (WGS) entry which is preliminary data.</text>
</comment>
<dbReference type="GO" id="GO:0016887">
    <property type="term" value="F:ATP hydrolysis activity"/>
    <property type="evidence" value="ECO:0007669"/>
    <property type="project" value="InterPro"/>
</dbReference>
<dbReference type="InterPro" id="IPR051396">
    <property type="entry name" value="Bact_Antivir_Def_Nuclease"/>
</dbReference>
<dbReference type="InterPro" id="IPR003959">
    <property type="entry name" value="ATPase_AAA_core"/>
</dbReference>
<dbReference type="SUPFAM" id="SSF52540">
    <property type="entry name" value="P-loop containing nucleoside triphosphate hydrolases"/>
    <property type="match status" value="1"/>
</dbReference>
<proteinExistence type="predicted"/>
<evidence type="ECO:0000313" key="2">
    <source>
        <dbReference type="EMBL" id="KKN58067.1"/>
    </source>
</evidence>
<dbReference type="PANTHER" id="PTHR43581:SF4">
    <property type="entry name" value="ATP_GTP PHOSPHATASE"/>
    <property type="match status" value="1"/>
</dbReference>
<evidence type="ECO:0000259" key="1">
    <source>
        <dbReference type="Pfam" id="PF13304"/>
    </source>
</evidence>
<protein>
    <recommendedName>
        <fullName evidence="1">ATPase AAA-type core domain-containing protein</fullName>
    </recommendedName>
</protein>
<dbReference type="GO" id="GO:0005524">
    <property type="term" value="F:ATP binding"/>
    <property type="evidence" value="ECO:0007669"/>
    <property type="project" value="InterPro"/>
</dbReference>
<gene>
    <name evidence="2" type="ORF">LCGC14_0555830</name>
</gene>
<dbReference type="EMBL" id="LAZR01000778">
    <property type="protein sequence ID" value="KKN58067.1"/>
    <property type="molecule type" value="Genomic_DNA"/>
</dbReference>
<dbReference type="AlphaFoldDB" id="A0A0F9S6Z8"/>
<dbReference type="Pfam" id="PF13304">
    <property type="entry name" value="AAA_21"/>
    <property type="match status" value="1"/>
</dbReference>
<dbReference type="InterPro" id="IPR014555">
    <property type="entry name" value="RecF-like"/>
</dbReference>
<reference evidence="2" key="1">
    <citation type="journal article" date="2015" name="Nature">
        <title>Complex archaea that bridge the gap between prokaryotes and eukaryotes.</title>
        <authorList>
            <person name="Spang A."/>
            <person name="Saw J.H."/>
            <person name="Jorgensen S.L."/>
            <person name="Zaremba-Niedzwiedzka K."/>
            <person name="Martijn J."/>
            <person name="Lind A.E."/>
            <person name="van Eijk R."/>
            <person name="Schleper C."/>
            <person name="Guy L."/>
            <person name="Ettema T.J."/>
        </authorList>
    </citation>
    <scope>NUCLEOTIDE SEQUENCE</scope>
</reference>
<name>A0A0F9S6Z8_9ZZZZ</name>
<dbReference type="InterPro" id="IPR027417">
    <property type="entry name" value="P-loop_NTPase"/>
</dbReference>
<accession>A0A0F9S6Z8</accession>
<organism evidence="2">
    <name type="scientific">marine sediment metagenome</name>
    <dbReference type="NCBI Taxonomy" id="412755"/>
    <lineage>
        <taxon>unclassified sequences</taxon>
        <taxon>metagenomes</taxon>
        <taxon>ecological metagenomes</taxon>
    </lineage>
</organism>
<sequence>MNMKSAKIIELELKNYKIFNELKINLGQCNVFVGPNSSGKSSIAEFLIFFREFIGQFRGKNNSYYDCADFLSNALSIGQDKPLFFKIKMIIGEFSYEYYANFSREFNTNTIWANESFTIIKIEDKRQVFKGTVDIKVNYPRIEGWTRFQGLSLGNSQAKIKGNFSYLEQSILKYIYQNANKNDISFYIFNQFCEYWNNIRLYDSNRYDKKKIVEVREVSNDIIISEDFQNLISVLLNINLQQKEVFEEIGDWLNRLLINFKELKLNIADKRGRGEILFAEVGWPKSQLFPIKWASDGIIRLMCILAILFNKEKPTLIMLDEPENGFHPAIRKAIVDFSIAASDDSQLIYITHDSESLRHFELEMIYYFNRKRLFTEVKRLSEVDSLTETIKALEDIEKNIVVSTHSSDSL</sequence>
<dbReference type="Gene3D" id="3.40.50.300">
    <property type="entry name" value="P-loop containing nucleotide triphosphate hydrolases"/>
    <property type="match status" value="1"/>
</dbReference>
<feature type="domain" description="ATPase AAA-type core" evidence="1">
    <location>
        <begin position="29"/>
        <end position="355"/>
    </location>
</feature>
<dbReference type="PIRSF" id="PIRSF029347">
    <property type="entry name" value="RecF"/>
    <property type="match status" value="1"/>
</dbReference>